<keyword evidence="5 6" id="KW-0472">Membrane</keyword>
<accession>A0AAN0MJ96</accession>
<dbReference type="PANTHER" id="PTHR30086:SF21">
    <property type="entry name" value="TRANSPORT PROTEIN"/>
    <property type="match status" value="1"/>
</dbReference>
<gene>
    <name evidence="7" type="ORF">PEC302110_04400</name>
</gene>
<name>A0AAN0MJ96_9GAMM</name>
<reference evidence="8" key="1">
    <citation type="journal article" date="2024" name="Int. J. Syst. Evol. Microbiol.">
        <title>Pectobacterium araliae sp. nov., a pathogen causing bacterial soft rot of Japanese angelica tree in Japan.</title>
        <authorList>
            <person name="Sawada H."/>
            <person name="Someya N."/>
            <person name="Morohoshi T."/>
            <person name="Ono M."/>
            <person name="Satou M."/>
        </authorList>
    </citation>
    <scope>NUCLEOTIDE SEQUENCE [LARGE SCALE GENOMIC DNA]</scope>
    <source>
        <strain evidence="8">MAFF 302110</strain>
    </source>
</reference>
<keyword evidence="2" id="KW-1003">Cell membrane</keyword>
<dbReference type="InterPro" id="IPR001123">
    <property type="entry name" value="LeuE-type"/>
</dbReference>
<dbReference type="KEGG" id="parl:PEC302110_04400"/>
<dbReference type="Pfam" id="PF01810">
    <property type="entry name" value="LysE"/>
    <property type="match status" value="1"/>
</dbReference>
<evidence type="ECO:0000256" key="2">
    <source>
        <dbReference type="ARBA" id="ARBA00022475"/>
    </source>
</evidence>
<sequence length="212" mass="23089">MLIVRSGTAFEISVATITILAVISPEPDFAMVTRNSYAFGSRAGLLSAFGIACGVQIHVMYAVFGIAIFIVNSPMVFMAMKIFGASYLIYLGYNSLTNTRKITFEQAAGHVPSSLAAFRMGFLTNALNPKTMLFVVATYTQIVQPGSPMSHNFGYGLFMSVAHWVWFSLVALFFAAPAMRRRLLDRQHLIDKGIGIALIVLGASLAFTKITL</sequence>
<dbReference type="AlphaFoldDB" id="A0AAN0MJ96"/>
<proteinExistence type="predicted"/>
<organism evidence="7 8">
    <name type="scientific">Pectobacterium araliae</name>
    <dbReference type="NCBI Taxonomy" id="3073862"/>
    <lineage>
        <taxon>Bacteria</taxon>
        <taxon>Pseudomonadati</taxon>
        <taxon>Pseudomonadota</taxon>
        <taxon>Gammaproteobacteria</taxon>
        <taxon>Enterobacterales</taxon>
        <taxon>Pectobacteriaceae</taxon>
        <taxon>Pectobacterium</taxon>
    </lineage>
</organism>
<dbReference type="GO" id="GO:0005886">
    <property type="term" value="C:plasma membrane"/>
    <property type="evidence" value="ECO:0007669"/>
    <property type="project" value="UniProtKB-SubCell"/>
</dbReference>
<keyword evidence="8" id="KW-1185">Reference proteome</keyword>
<dbReference type="RefSeq" id="WP_338659480.1">
    <property type="nucleotide sequence ID" value="NZ_AP028908.1"/>
</dbReference>
<keyword evidence="4 6" id="KW-1133">Transmembrane helix</keyword>
<evidence type="ECO:0000256" key="3">
    <source>
        <dbReference type="ARBA" id="ARBA00022692"/>
    </source>
</evidence>
<feature type="transmembrane region" description="Helical" evidence="6">
    <location>
        <begin position="45"/>
        <end position="69"/>
    </location>
</feature>
<feature type="transmembrane region" description="Helical" evidence="6">
    <location>
        <begin position="153"/>
        <end position="177"/>
    </location>
</feature>
<dbReference type="PANTHER" id="PTHR30086">
    <property type="entry name" value="ARGININE EXPORTER PROTEIN ARGO"/>
    <property type="match status" value="1"/>
</dbReference>
<feature type="transmembrane region" description="Helical" evidence="6">
    <location>
        <begin position="76"/>
        <end position="93"/>
    </location>
</feature>
<protein>
    <submittedName>
        <fullName evidence="7">LysE family translocator</fullName>
    </submittedName>
</protein>
<keyword evidence="3 6" id="KW-0812">Transmembrane</keyword>
<comment type="subcellular location">
    <subcellularLocation>
        <location evidence="1">Cell membrane</location>
        <topology evidence="1">Multi-pass membrane protein</topology>
    </subcellularLocation>
</comment>
<evidence type="ECO:0000313" key="7">
    <source>
        <dbReference type="EMBL" id="BES83343.1"/>
    </source>
</evidence>
<dbReference type="PIRSF" id="PIRSF006324">
    <property type="entry name" value="LeuE"/>
    <property type="match status" value="1"/>
</dbReference>
<dbReference type="GO" id="GO:0015171">
    <property type="term" value="F:amino acid transmembrane transporter activity"/>
    <property type="evidence" value="ECO:0007669"/>
    <property type="project" value="TreeGrafter"/>
</dbReference>
<evidence type="ECO:0000256" key="5">
    <source>
        <dbReference type="ARBA" id="ARBA00023136"/>
    </source>
</evidence>
<feature type="transmembrane region" description="Helical" evidence="6">
    <location>
        <begin position="189"/>
        <end position="207"/>
    </location>
</feature>
<dbReference type="Proteomes" id="UP001377830">
    <property type="component" value="Chromosome"/>
</dbReference>
<evidence type="ECO:0000256" key="6">
    <source>
        <dbReference type="SAM" id="Phobius"/>
    </source>
</evidence>
<evidence type="ECO:0000313" key="8">
    <source>
        <dbReference type="Proteomes" id="UP001377830"/>
    </source>
</evidence>
<evidence type="ECO:0000256" key="4">
    <source>
        <dbReference type="ARBA" id="ARBA00022989"/>
    </source>
</evidence>
<dbReference type="EMBL" id="AP028908">
    <property type="protein sequence ID" value="BES83343.1"/>
    <property type="molecule type" value="Genomic_DNA"/>
</dbReference>
<evidence type="ECO:0000256" key="1">
    <source>
        <dbReference type="ARBA" id="ARBA00004651"/>
    </source>
</evidence>